<evidence type="ECO:0000313" key="2">
    <source>
        <dbReference type="Proteomes" id="UP000606786"/>
    </source>
</evidence>
<accession>A0A811UUP5</accession>
<sequence length="99" mass="11670">MIHATDQLPAALSTTHTHTIAPHYHYFRARNANHFRISQFIVCLSLKKFVGNRRHRHYLPFGIQMMLQLCCGYNARAFRCPLNNRDSNYTCMSVCKMYF</sequence>
<keyword evidence="2" id="KW-1185">Reference proteome</keyword>
<comment type="caution">
    <text evidence="1">The sequence shown here is derived from an EMBL/GenBank/DDBJ whole genome shotgun (WGS) entry which is preliminary data.</text>
</comment>
<name>A0A811UUP5_CERCA</name>
<proteinExistence type="predicted"/>
<protein>
    <submittedName>
        <fullName evidence="1">(Mediterranean fruit fly) hypothetical protein</fullName>
    </submittedName>
</protein>
<reference evidence="1" key="1">
    <citation type="submission" date="2020-11" db="EMBL/GenBank/DDBJ databases">
        <authorList>
            <person name="Whitehead M."/>
        </authorList>
    </citation>
    <scope>NUCLEOTIDE SEQUENCE</scope>
    <source>
        <strain evidence="1">EGII</strain>
    </source>
</reference>
<dbReference type="Proteomes" id="UP000606786">
    <property type="component" value="Unassembled WGS sequence"/>
</dbReference>
<organism evidence="1 2">
    <name type="scientific">Ceratitis capitata</name>
    <name type="common">Mediterranean fruit fly</name>
    <name type="synonym">Tephritis capitata</name>
    <dbReference type="NCBI Taxonomy" id="7213"/>
    <lineage>
        <taxon>Eukaryota</taxon>
        <taxon>Metazoa</taxon>
        <taxon>Ecdysozoa</taxon>
        <taxon>Arthropoda</taxon>
        <taxon>Hexapoda</taxon>
        <taxon>Insecta</taxon>
        <taxon>Pterygota</taxon>
        <taxon>Neoptera</taxon>
        <taxon>Endopterygota</taxon>
        <taxon>Diptera</taxon>
        <taxon>Brachycera</taxon>
        <taxon>Muscomorpha</taxon>
        <taxon>Tephritoidea</taxon>
        <taxon>Tephritidae</taxon>
        <taxon>Ceratitis</taxon>
        <taxon>Ceratitis</taxon>
    </lineage>
</organism>
<evidence type="ECO:0000313" key="1">
    <source>
        <dbReference type="EMBL" id="CAD7002411.1"/>
    </source>
</evidence>
<dbReference type="AlphaFoldDB" id="A0A811UUP5"/>
<dbReference type="EMBL" id="CAJHJT010000034">
    <property type="protein sequence ID" value="CAD7002411.1"/>
    <property type="molecule type" value="Genomic_DNA"/>
</dbReference>
<gene>
    <name evidence="1" type="ORF">CCAP1982_LOCUS10903</name>
</gene>